<dbReference type="Pfam" id="PF23942">
    <property type="entry name" value="DUF7277"/>
    <property type="match status" value="1"/>
</dbReference>
<evidence type="ECO:0000313" key="4">
    <source>
        <dbReference type="Proteomes" id="UP000516415"/>
    </source>
</evidence>
<keyword evidence="4" id="KW-1185">Reference proteome</keyword>
<protein>
    <submittedName>
        <fullName evidence="3">Uncharacterized protein</fullName>
    </submittedName>
</protein>
<dbReference type="Proteomes" id="UP000516415">
    <property type="component" value="Segment"/>
</dbReference>
<organism evidence="3 4">
    <name type="scientific">Pseudomonas phage phiK7A1</name>
    <dbReference type="NCBI Taxonomy" id="2759194"/>
    <lineage>
        <taxon>Viruses</taxon>
        <taxon>Duplodnaviria</taxon>
        <taxon>Heunggongvirae</taxon>
        <taxon>Uroviricota</taxon>
        <taxon>Caudoviricetes</taxon>
        <taxon>Vandenendeviridae</taxon>
        <taxon>Gorskivirinae</taxon>
        <taxon>Torinovirus</taxon>
        <taxon>Torinovirus K7A1</taxon>
    </lineage>
</organism>
<dbReference type="InterPro" id="IPR055699">
    <property type="entry name" value="DUF7275"/>
</dbReference>
<evidence type="ECO:0000313" key="3">
    <source>
        <dbReference type="EMBL" id="QNR53931.1"/>
    </source>
</evidence>
<evidence type="ECO:0000259" key="2">
    <source>
        <dbReference type="Pfam" id="PF23942"/>
    </source>
</evidence>
<dbReference type="InterPro" id="IPR055701">
    <property type="entry name" value="DUF7277"/>
</dbReference>
<proteinExistence type="predicted"/>
<feature type="domain" description="DUF7277" evidence="2">
    <location>
        <begin position="39"/>
        <end position="119"/>
    </location>
</feature>
<gene>
    <name evidence="3" type="ORF">phiK7A1_143</name>
</gene>
<feature type="domain" description="DUF7275" evidence="1">
    <location>
        <begin position="134"/>
        <end position="347"/>
    </location>
</feature>
<dbReference type="Pfam" id="PF23940">
    <property type="entry name" value="DUF7275"/>
    <property type="match status" value="1"/>
</dbReference>
<name>A0A7H0XFZ1_9CAUD</name>
<accession>A0A7H0XFZ1</accession>
<dbReference type="EMBL" id="MT740307">
    <property type="protein sequence ID" value="QNR53931.1"/>
    <property type="molecule type" value="Genomic_DNA"/>
</dbReference>
<evidence type="ECO:0000259" key="1">
    <source>
        <dbReference type="Pfam" id="PF23940"/>
    </source>
</evidence>
<sequence length="365" mass="42207">MTSPASVVGMVSRTGHIVILQTLPCNGLHPTTTAKERTMLIIGSRALIHHFPDLGRTPNDWDFICTFGEFQKWSKQNKDIIAHCVPLSGDKFHVRDKDGMNYEFEIAWPGTSGATLLEMFGADEENVVCSVSWLYALKMSHRYLKDSPHFLKTMRDIQFLRTKLLPEIQNTVVNNPWFRQRELETYVYKHPKLDVSKGEFFAGDGVQYVYDHDTIHLTVALTERTYMERCGGPSVPGKLVSYGREVTRTYPAYTFYMKDGSEVMTSKEKFMSVPEQIRLYGVYEESCVLALERSQIPYPNTPPRKSFEMALMKVCTSITSGWFREYAWENYDKVMALYETLGEWDYVYRFQRNAHLLKPHTVGMM</sequence>
<reference evidence="3 4" key="1">
    <citation type="submission" date="2020-07" db="EMBL/GenBank/DDBJ databases">
        <authorList>
            <person name="Martino G."/>
            <person name="Holtappels D."/>
            <person name="Wagemans J."/>
            <person name="Lavigne R."/>
            <person name="Turina M."/>
            <person name="Ciuffo M."/>
        </authorList>
    </citation>
    <scope>NUCLEOTIDE SEQUENCE [LARGE SCALE GENOMIC DNA]</scope>
</reference>